<dbReference type="STRING" id="5454.A0A162W034"/>
<proteinExistence type="predicted"/>
<gene>
    <name evidence="2" type="ORF">ST47_g9993</name>
</gene>
<feature type="region of interest" description="Disordered" evidence="1">
    <location>
        <begin position="251"/>
        <end position="274"/>
    </location>
</feature>
<dbReference type="CDD" id="cd00067">
    <property type="entry name" value="GAL4"/>
    <property type="match status" value="1"/>
</dbReference>
<evidence type="ECO:0000313" key="2">
    <source>
        <dbReference type="EMBL" id="KZM18700.1"/>
    </source>
</evidence>
<feature type="region of interest" description="Disordered" evidence="1">
    <location>
        <begin position="153"/>
        <end position="174"/>
    </location>
</feature>
<accession>A0A162W034</accession>
<evidence type="ECO:0000313" key="3">
    <source>
        <dbReference type="Proteomes" id="UP000076837"/>
    </source>
</evidence>
<dbReference type="InterPro" id="IPR052973">
    <property type="entry name" value="Fungal_sec-metab_reg_TF"/>
</dbReference>
<evidence type="ECO:0000256" key="1">
    <source>
        <dbReference type="SAM" id="MobiDB-lite"/>
    </source>
</evidence>
<sequence>MSHAQTPSSCSEVVRSQPQSASMASSQYYRSAHHPLSHYQNFPHNSHDQAYASFIGTWQDSSHTSYVGPSSAPLLDYPQAGLSSDFSRSQQPSSAPSAWNAGYPQPSTQEWNTTVSDQVSDQSFASRLSAPYDIAEGGASVQHTTSNAARLYPHQQHQQHQQHQSDRHHHHHHQVPIVAHENPLSSHEDAFRDTERFTALRITSESPATPVDPPFSDHIQRTHSLPHPPHAESQPSVDHTHALLQASSEWGTPSISAPTEHQHYTSHPSSGLSSAVSTIVPANIQDAQWSTANIAGIVPAPPIYGHIQAQQQQWPLVQTRPDQSVYEHGSAQVEQSSEPSIHMQGNRRSGSKKKAAKVPSSYVERQEKMKVSKRKGPLEEKQREKTHTMRKTKRICVRCRFYKSGCDEGDPCQKCNKIEGHARSFREPCYREHLEDTSIIRRCNGREQQEVAEFLRYDWKPGSQLWEMDILWNLPGYGRIPNARPMRVAFRPYSPRRGSLDTATSVWSTREGHVRAIEQPAYAIYDTANLVSAFERYFSSLQPHIEAWIFDRIQHDEVATHTYREVFRMRSVHGSRALDLAMRLQCLSVVSQGYGTVWSDDIPGIQEYDYRHLGSSDYEAYDRNSRDRPLPGAITHQMDVAAVKYLRKLEKLFVKELASLIFKPKIKPWYELFLTFYVIFWNLEYINKGAKGYMKAKNGTLIEHQVNNVVNNQVKKWEFAFPVLLYHWRCTLRGYSPFKLARDNPEELRARGHIDAEGFAYVTEMTQIFDRPSPDQFQPPLTGFAATHHSYASEWITKLFKEAGA</sequence>
<feature type="compositionally biased region" description="Low complexity" evidence="1">
    <location>
        <begin position="15"/>
        <end position="29"/>
    </location>
</feature>
<dbReference type="Proteomes" id="UP000076837">
    <property type="component" value="Unassembled WGS sequence"/>
</dbReference>
<feature type="region of interest" description="Disordered" evidence="1">
    <location>
        <begin position="320"/>
        <end position="386"/>
    </location>
</feature>
<feature type="region of interest" description="Disordered" evidence="1">
    <location>
        <begin position="78"/>
        <end position="118"/>
    </location>
</feature>
<dbReference type="PANTHER" id="PTHR35392">
    <property type="entry name" value="ZN(II)2CYS6 TRANSCRIPTION FACTOR (EUROFUNG)-RELATED-RELATED"/>
    <property type="match status" value="1"/>
</dbReference>
<dbReference type="GO" id="GO:0000981">
    <property type="term" value="F:DNA-binding transcription factor activity, RNA polymerase II-specific"/>
    <property type="evidence" value="ECO:0007669"/>
    <property type="project" value="InterPro"/>
</dbReference>
<reference evidence="2 3" key="1">
    <citation type="journal article" date="2016" name="Sci. Rep.">
        <title>Draft genome sequencing and secretome analysis of fungal phytopathogen Ascochyta rabiei provides insight into the necrotrophic effector repertoire.</title>
        <authorList>
            <person name="Verma S."/>
            <person name="Gazara R.K."/>
            <person name="Nizam S."/>
            <person name="Parween S."/>
            <person name="Chattopadhyay D."/>
            <person name="Verma P.K."/>
        </authorList>
    </citation>
    <scope>NUCLEOTIDE SEQUENCE [LARGE SCALE GENOMIC DNA]</scope>
    <source>
        <strain evidence="2 3">ArDII</strain>
    </source>
</reference>
<keyword evidence="3" id="KW-1185">Reference proteome</keyword>
<feature type="compositionally biased region" description="Basic and acidic residues" evidence="1">
    <location>
        <begin position="364"/>
        <end position="386"/>
    </location>
</feature>
<feature type="region of interest" description="Disordered" evidence="1">
    <location>
        <begin position="1"/>
        <end position="29"/>
    </location>
</feature>
<organism evidence="2 3">
    <name type="scientific">Didymella rabiei</name>
    <name type="common">Chickpea ascochyta blight fungus</name>
    <name type="synonym">Mycosphaerella rabiei</name>
    <dbReference type="NCBI Taxonomy" id="5454"/>
    <lineage>
        <taxon>Eukaryota</taxon>
        <taxon>Fungi</taxon>
        <taxon>Dikarya</taxon>
        <taxon>Ascomycota</taxon>
        <taxon>Pezizomycotina</taxon>
        <taxon>Dothideomycetes</taxon>
        <taxon>Pleosporomycetidae</taxon>
        <taxon>Pleosporales</taxon>
        <taxon>Pleosporineae</taxon>
        <taxon>Didymellaceae</taxon>
        <taxon>Ascochyta</taxon>
    </lineage>
</organism>
<dbReference type="OrthoDB" id="5362630at2759"/>
<protein>
    <submittedName>
        <fullName evidence="2">Uncharacterized protein</fullName>
    </submittedName>
</protein>
<feature type="compositionally biased region" description="Polar residues" evidence="1">
    <location>
        <begin position="1"/>
        <end position="11"/>
    </location>
</feature>
<dbReference type="GO" id="GO:0008270">
    <property type="term" value="F:zinc ion binding"/>
    <property type="evidence" value="ECO:0007669"/>
    <property type="project" value="InterPro"/>
</dbReference>
<dbReference type="EMBL" id="JYNV01000322">
    <property type="protein sequence ID" value="KZM18700.1"/>
    <property type="molecule type" value="Genomic_DNA"/>
</dbReference>
<feature type="compositionally biased region" description="Polar residues" evidence="1">
    <location>
        <begin position="105"/>
        <end position="118"/>
    </location>
</feature>
<dbReference type="InterPro" id="IPR001138">
    <property type="entry name" value="Zn2Cys6_DnaBD"/>
</dbReference>
<feature type="region of interest" description="Disordered" evidence="1">
    <location>
        <begin position="202"/>
        <end position="238"/>
    </location>
</feature>
<feature type="compositionally biased region" description="Low complexity" evidence="1">
    <location>
        <begin position="83"/>
        <end position="98"/>
    </location>
</feature>
<dbReference type="PANTHER" id="PTHR35392:SF3">
    <property type="entry name" value="ZN(2)-C6 FUNGAL-TYPE DOMAIN-CONTAINING PROTEIN"/>
    <property type="match status" value="1"/>
</dbReference>
<name>A0A162W034_DIDRA</name>
<dbReference type="AlphaFoldDB" id="A0A162W034"/>
<comment type="caution">
    <text evidence="2">The sequence shown here is derived from an EMBL/GenBank/DDBJ whole genome shotgun (WGS) entry which is preliminary data.</text>
</comment>